<feature type="coiled-coil region" evidence="1">
    <location>
        <begin position="128"/>
        <end position="155"/>
    </location>
</feature>
<dbReference type="Gene3D" id="3.30.70.1820">
    <property type="entry name" value="L1 transposable element, RRM domain"/>
    <property type="match status" value="1"/>
</dbReference>
<dbReference type="EMBL" id="CADEBC010000540">
    <property type="protein sequence ID" value="CAB3250075.1"/>
    <property type="molecule type" value="Genomic_DNA"/>
</dbReference>
<evidence type="ECO:0000313" key="4">
    <source>
        <dbReference type="Proteomes" id="UP000494106"/>
    </source>
</evidence>
<feature type="domain" description="FP protein C-terminal" evidence="2">
    <location>
        <begin position="256"/>
        <end position="304"/>
    </location>
</feature>
<protein>
    <recommendedName>
        <fullName evidence="2">FP protein C-terminal domain-containing protein</fullName>
    </recommendedName>
</protein>
<evidence type="ECO:0000256" key="1">
    <source>
        <dbReference type="SAM" id="Coils"/>
    </source>
</evidence>
<proteinExistence type="predicted"/>
<dbReference type="OrthoDB" id="5984028at2759"/>
<comment type="caution">
    <text evidence="3">The sequence shown here is derived from an EMBL/GenBank/DDBJ whole genome shotgun (WGS) entry which is preliminary data.</text>
</comment>
<keyword evidence="4" id="KW-1185">Reference proteome</keyword>
<evidence type="ECO:0000313" key="3">
    <source>
        <dbReference type="EMBL" id="CAB3250075.1"/>
    </source>
</evidence>
<dbReference type="InterPro" id="IPR057251">
    <property type="entry name" value="FP_C"/>
</dbReference>
<gene>
    <name evidence="3" type="ORF">APLA_LOCUS12523</name>
</gene>
<dbReference type="Pfam" id="PF25298">
    <property type="entry name" value="Baculo_FP_2nd"/>
    <property type="match status" value="1"/>
</dbReference>
<accession>A0A8S1APG4</accession>
<reference evidence="3 4" key="1">
    <citation type="submission" date="2020-04" db="EMBL/GenBank/DDBJ databases">
        <authorList>
            <person name="Wallbank WR R."/>
            <person name="Pardo Diaz C."/>
            <person name="Kozak K."/>
            <person name="Martin S."/>
            <person name="Jiggins C."/>
            <person name="Moest M."/>
            <person name="Warren A I."/>
            <person name="Byers J.R.P. K."/>
            <person name="Montejo-Kovacevich G."/>
            <person name="Yen C E."/>
        </authorList>
    </citation>
    <scope>NUCLEOTIDE SEQUENCE [LARGE SCALE GENOMIC DNA]</scope>
</reference>
<evidence type="ECO:0000259" key="2">
    <source>
        <dbReference type="Pfam" id="PF25298"/>
    </source>
</evidence>
<keyword evidence="1" id="KW-0175">Coiled coil</keyword>
<sequence length="308" mass="34713">MCMAMSRVCKQGNTNTPVRQAANPVTSPGSDYTSTVKNDSPSCSNITFRASQQPLRHEAKLTLDNIRDVIKQEMMSIVKLKVTEELNVIKQHLSSCHDSITFMNAKFEELKACIEEKSSTISKLQSDNEILRTTVHSLSARLDIAERNLRESNIEINGLPEHRSENLINVVSQLAKTIGCPLPEHDICKVTRVAKLSKDNERPRTVIVKICNSRQRDIVLASVINFNKKNPKDKFNSHHLGLGGPRVPVYVAEHLTPNNKALHAAARKKSKEMNYKFNWVRSGRIYVRKDETSQAVLIRSYDSLKLVA</sequence>
<dbReference type="Proteomes" id="UP000494106">
    <property type="component" value="Unassembled WGS sequence"/>
</dbReference>
<name>A0A8S1APG4_ARCPL</name>
<dbReference type="AlphaFoldDB" id="A0A8S1APG4"/>
<organism evidence="3 4">
    <name type="scientific">Arctia plantaginis</name>
    <name type="common">Wood tiger moth</name>
    <name type="synonym">Phalaena plantaginis</name>
    <dbReference type="NCBI Taxonomy" id="874455"/>
    <lineage>
        <taxon>Eukaryota</taxon>
        <taxon>Metazoa</taxon>
        <taxon>Ecdysozoa</taxon>
        <taxon>Arthropoda</taxon>
        <taxon>Hexapoda</taxon>
        <taxon>Insecta</taxon>
        <taxon>Pterygota</taxon>
        <taxon>Neoptera</taxon>
        <taxon>Endopterygota</taxon>
        <taxon>Lepidoptera</taxon>
        <taxon>Glossata</taxon>
        <taxon>Ditrysia</taxon>
        <taxon>Noctuoidea</taxon>
        <taxon>Erebidae</taxon>
        <taxon>Arctiinae</taxon>
        <taxon>Arctia</taxon>
    </lineage>
</organism>